<sequence length="78" mass="9101">MGRKTHRTLGDLVQDSRWLYVQCRECHHSAKLDPREVQMICYRNNYAPVIDRLAGQMRCSKCGLKRVYLGPCYPPGFI</sequence>
<dbReference type="EMBL" id="QBKA01000002">
    <property type="protein sequence ID" value="RDC59806.1"/>
    <property type="molecule type" value="Genomic_DNA"/>
</dbReference>
<accession>A0A369Q9E5</accession>
<keyword evidence="3" id="KW-1185">Reference proteome</keyword>
<evidence type="ECO:0000313" key="1">
    <source>
        <dbReference type="EMBL" id="RDC59806.1"/>
    </source>
</evidence>
<dbReference type="AlphaFoldDB" id="A0A369Q9E5"/>
<gene>
    <name evidence="2" type="ORF">HME9302_00027</name>
    <name evidence="1" type="ORF">HME9302_01001</name>
</gene>
<name>A0A369Q9E5_9SPHN</name>
<dbReference type="Proteomes" id="UP000253727">
    <property type="component" value="Unassembled WGS sequence"/>
</dbReference>
<dbReference type="EMBL" id="QBKA01000001">
    <property type="protein sequence ID" value="RDC66576.1"/>
    <property type="molecule type" value="Genomic_DNA"/>
</dbReference>
<evidence type="ECO:0000313" key="3">
    <source>
        <dbReference type="Proteomes" id="UP000253727"/>
    </source>
</evidence>
<evidence type="ECO:0000313" key="2">
    <source>
        <dbReference type="EMBL" id="RDC66576.1"/>
    </source>
</evidence>
<comment type="caution">
    <text evidence="1">The sequence shown here is derived from an EMBL/GenBank/DDBJ whole genome shotgun (WGS) entry which is preliminary data.</text>
</comment>
<reference evidence="1 3" key="1">
    <citation type="submission" date="2018-04" db="EMBL/GenBank/DDBJ databases">
        <title>Altererythrobacter sp. HME9302 genome sequencing and assembly.</title>
        <authorList>
            <person name="Kang H."/>
            <person name="Kim H."/>
            <person name="Joh K."/>
        </authorList>
    </citation>
    <scope>NUCLEOTIDE SEQUENCE [LARGE SCALE GENOMIC DNA]</scope>
    <source>
        <strain evidence="1 3">HME9302</strain>
    </source>
</reference>
<proteinExistence type="predicted"/>
<protein>
    <submittedName>
        <fullName evidence="1">Uncharacterized protein</fullName>
    </submittedName>
</protein>
<organism evidence="1 3">
    <name type="scientific">Alteripontixanthobacter maritimus</name>
    <dbReference type="NCBI Taxonomy" id="2161824"/>
    <lineage>
        <taxon>Bacteria</taxon>
        <taxon>Pseudomonadati</taxon>
        <taxon>Pseudomonadota</taxon>
        <taxon>Alphaproteobacteria</taxon>
        <taxon>Sphingomonadales</taxon>
        <taxon>Erythrobacteraceae</taxon>
        <taxon>Alteripontixanthobacter</taxon>
    </lineage>
</organism>